<evidence type="ECO:0000313" key="2">
    <source>
        <dbReference type="EMBL" id="DAF44691.1"/>
    </source>
</evidence>
<protein>
    <submittedName>
        <fullName evidence="2">Uncharacterized protein</fullName>
    </submittedName>
</protein>
<feature type="transmembrane region" description="Helical" evidence="1">
    <location>
        <begin position="12"/>
        <end position="29"/>
    </location>
</feature>
<dbReference type="EMBL" id="BK032511">
    <property type="protein sequence ID" value="DAF44691.1"/>
    <property type="molecule type" value="Genomic_DNA"/>
</dbReference>
<accession>A0A8S5S1L3</accession>
<proteinExistence type="predicted"/>
<reference evidence="2" key="1">
    <citation type="journal article" date="2021" name="Proc. Natl. Acad. Sci. U.S.A.">
        <title>A Catalog of Tens of Thousands of Viruses from Human Metagenomes Reveals Hidden Associations with Chronic Diseases.</title>
        <authorList>
            <person name="Tisza M.J."/>
            <person name="Buck C.B."/>
        </authorList>
    </citation>
    <scope>NUCLEOTIDE SEQUENCE</scope>
    <source>
        <strain evidence="2">Ct8Lf7</strain>
    </source>
</reference>
<name>A0A8S5S1L3_9CAUD</name>
<keyword evidence="1" id="KW-0812">Transmembrane</keyword>
<keyword evidence="1" id="KW-1133">Transmembrane helix</keyword>
<keyword evidence="1" id="KW-0472">Membrane</keyword>
<organism evidence="2">
    <name type="scientific">Podoviridae sp. ct8Lf7</name>
    <dbReference type="NCBI Taxonomy" id="2827723"/>
    <lineage>
        <taxon>Viruses</taxon>
        <taxon>Duplodnaviria</taxon>
        <taxon>Heunggongvirae</taxon>
        <taxon>Uroviricota</taxon>
        <taxon>Caudoviricetes</taxon>
    </lineage>
</organism>
<evidence type="ECO:0000256" key="1">
    <source>
        <dbReference type="SAM" id="Phobius"/>
    </source>
</evidence>
<sequence length="49" mass="5939">MDNPQLMILDKFIVYWIYRLIKLSIYLFIRIKVHRLSRKGVGLLFSLLT</sequence>